<evidence type="ECO:0000259" key="14">
    <source>
        <dbReference type="Pfam" id="PF12627"/>
    </source>
</evidence>
<dbReference type="AlphaFoldDB" id="A0A7V3E7B6"/>
<dbReference type="GO" id="GO:0046872">
    <property type="term" value="F:metal ion binding"/>
    <property type="evidence" value="ECO:0007669"/>
    <property type="project" value="UniProtKB-KW"/>
</dbReference>
<comment type="cofactor">
    <cofactor evidence="1">
        <name>Mg(2+)</name>
        <dbReference type="ChEBI" id="CHEBI:18420"/>
    </cofactor>
</comment>
<keyword evidence="4" id="KW-0548">Nucleotidyltransferase</keyword>
<dbReference type="SUPFAM" id="SSF81301">
    <property type="entry name" value="Nucleotidyltransferase"/>
    <property type="match status" value="1"/>
</dbReference>
<evidence type="ECO:0000256" key="3">
    <source>
        <dbReference type="ARBA" id="ARBA00022694"/>
    </source>
</evidence>
<dbReference type="Gene3D" id="1.10.3090.10">
    <property type="entry name" value="cca-adding enzyme, domain 2"/>
    <property type="match status" value="1"/>
</dbReference>
<keyword evidence="9" id="KW-0460">Magnesium</keyword>
<evidence type="ECO:0000259" key="13">
    <source>
        <dbReference type="Pfam" id="PF01966"/>
    </source>
</evidence>
<dbReference type="Gene3D" id="1.10.246.80">
    <property type="match status" value="1"/>
</dbReference>
<gene>
    <name evidence="15" type="ORF">ENS31_06440</name>
</gene>
<dbReference type="GO" id="GO:0042245">
    <property type="term" value="P:RNA repair"/>
    <property type="evidence" value="ECO:0007669"/>
    <property type="project" value="UniProtKB-KW"/>
</dbReference>
<dbReference type="Pfam" id="PF01743">
    <property type="entry name" value="PolyA_pol"/>
    <property type="match status" value="1"/>
</dbReference>
<evidence type="ECO:0000256" key="1">
    <source>
        <dbReference type="ARBA" id="ARBA00001946"/>
    </source>
</evidence>
<feature type="domain" description="Poly A polymerase head" evidence="12">
    <location>
        <begin position="28"/>
        <end position="154"/>
    </location>
</feature>
<dbReference type="InterPro" id="IPR002646">
    <property type="entry name" value="PolA_pol_head_dom"/>
</dbReference>
<dbReference type="GO" id="GO:0005524">
    <property type="term" value="F:ATP binding"/>
    <property type="evidence" value="ECO:0007669"/>
    <property type="project" value="UniProtKB-KW"/>
</dbReference>
<keyword evidence="6" id="KW-0547">Nucleotide-binding</keyword>
<name>A0A7V3E7B6_9BACT</name>
<proteinExistence type="inferred from homology"/>
<dbReference type="NCBIfam" id="TIGR00277">
    <property type="entry name" value="HDIG"/>
    <property type="match status" value="1"/>
</dbReference>
<evidence type="ECO:0000256" key="2">
    <source>
        <dbReference type="ARBA" id="ARBA00022679"/>
    </source>
</evidence>
<keyword evidence="5" id="KW-0479">Metal-binding</keyword>
<keyword evidence="2 11" id="KW-0808">Transferase</keyword>
<evidence type="ECO:0000313" key="15">
    <source>
        <dbReference type="EMBL" id="HFI91158.1"/>
    </source>
</evidence>
<dbReference type="CDD" id="cd05398">
    <property type="entry name" value="NT_ClassII-CCAase"/>
    <property type="match status" value="1"/>
</dbReference>
<protein>
    <submittedName>
        <fullName evidence="15">HD domain-containing protein</fullName>
    </submittedName>
</protein>
<dbReference type="PANTHER" id="PTHR47545:SF1">
    <property type="entry name" value="MULTIFUNCTIONAL CCA PROTEIN"/>
    <property type="match status" value="1"/>
</dbReference>
<evidence type="ECO:0000256" key="10">
    <source>
        <dbReference type="ARBA" id="ARBA00022884"/>
    </source>
</evidence>
<comment type="similarity">
    <text evidence="11">Belongs to the tRNA nucleotidyltransferase/poly(A) polymerase family.</text>
</comment>
<dbReference type="SUPFAM" id="SSF81891">
    <property type="entry name" value="Poly A polymerase C-terminal region-like"/>
    <property type="match status" value="1"/>
</dbReference>
<comment type="caution">
    <text evidence="15">The sequence shown here is derived from an EMBL/GenBank/DDBJ whole genome shotgun (WGS) entry which is preliminary data.</text>
</comment>
<dbReference type="InterPro" id="IPR043519">
    <property type="entry name" value="NT_sf"/>
</dbReference>
<dbReference type="Pfam" id="PF12627">
    <property type="entry name" value="PolyA_pol_RNAbd"/>
    <property type="match status" value="1"/>
</dbReference>
<sequence length="476" mass="55001">MNFSEEIIKIPIVRIIATTADENKVKVFMVGGVVRDLILKRKRNDLDFLVIGNSLDFAERVAFNAGIQKVTKYKNFGTAHFRFGEFDIEFVGARKESYNRNSRKPIVENGTFEDDIRRRDFTINAMAISLNKENFGELIDRFNGFKDLQSKIIRTPLDPFQTFDDDPLRIMRAFRFAAQLDFNVHASIMMAAAEMKERLRIVSQERITDEFLKILASPKPSIGFKLLFDSQVLEIIFPEISNLAGVEQRQDYHHKDVFLHTLTVVDNISQVTENVWLRFAALVHDIAKPQTKKFVEGIGWTFHGHEELGARMMKNIFHRMKLPMNKLEYVEKLVRLHLRPIALAKEEVTDSAIRRLIVQAGEDLQDLITLCRADITSKNPQKVEKYLANYESVMQKVLEVQEKDKLRQFQSPVRGDEIMKICNLKPSKKVGEIKKAIEEAILDGVIDNNYEAALNYLLRIKDDYLKADETDKKKSD</sequence>
<feature type="domain" description="tRNA nucleotidyltransferase/poly(A) polymerase RNA and SrmB- binding" evidence="14">
    <location>
        <begin position="181"/>
        <end position="241"/>
    </location>
</feature>
<keyword evidence="8" id="KW-0067">ATP-binding</keyword>
<evidence type="ECO:0000256" key="6">
    <source>
        <dbReference type="ARBA" id="ARBA00022741"/>
    </source>
</evidence>
<evidence type="ECO:0000256" key="11">
    <source>
        <dbReference type="RuleBase" id="RU003953"/>
    </source>
</evidence>
<organism evidence="15">
    <name type="scientific">Ignavibacterium album</name>
    <dbReference type="NCBI Taxonomy" id="591197"/>
    <lineage>
        <taxon>Bacteria</taxon>
        <taxon>Pseudomonadati</taxon>
        <taxon>Ignavibacteriota</taxon>
        <taxon>Ignavibacteria</taxon>
        <taxon>Ignavibacteriales</taxon>
        <taxon>Ignavibacteriaceae</taxon>
        <taxon>Ignavibacterium</taxon>
    </lineage>
</organism>
<dbReference type="InterPro" id="IPR003607">
    <property type="entry name" value="HD/PDEase_dom"/>
</dbReference>
<dbReference type="PANTHER" id="PTHR47545">
    <property type="entry name" value="MULTIFUNCTIONAL CCA PROTEIN"/>
    <property type="match status" value="1"/>
</dbReference>
<evidence type="ECO:0000256" key="8">
    <source>
        <dbReference type="ARBA" id="ARBA00022840"/>
    </source>
</evidence>
<evidence type="ECO:0000259" key="12">
    <source>
        <dbReference type="Pfam" id="PF01743"/>
    </source>
</evidence>
<evidence type="ECO:0000256" key="9">
    <source>
        <dbReference type="ARBA" id="ARBA00022842"/>
    </source>
</evidence>
<dbReference type="EMBL" id="DSUJ01000008">
    <property type="protein sequence ID" value="HFI91158.1"/>
    <property type="molecule type" value="Genomic_DNA"/>
</dbReference>
<dbReference type="GO" id="GO:0016779">
    <property type="term" value="F:nucleotidyltransferase activity"/>
    <property type="evidence" value="ECO:0007669"/>
    <property type="project" value="UniProtKB-KW"/>
</dbReference>
<evidence type="ECO:0000256" key="7">
    <source>
        <dbReference type="ARBA" id="ARBA00022800"/>
    </source>
</evidence>
<dbReference type="CDD" id="cd00077">
    <property type="entry name" value="HDc"/>
    <property type="match status" value="1"/>
</dbReference>
<dbReference type="GO" id="GO:0008033">
    <property type="term" value="P:tRNA processing"/>
    <property type="evidence" value="ECO:0007669"/>
    <property type="project" value="UniProtKB-KW"/>
</dbReference>
<dbReference type="InterPro" id="IPR032828">
    <property type="entry name" value="PolyA_RNA-bd"/>
</dbReference>
<dbReference type="InterPro" id="IPR050124">
    <property type="entry name" value="tRNA_CCA-adding_enzyme"/>
</dbReference>
<accession>A0A7V3E7B6</accession>
<reference evidence="15" key="1">
    <citation type="journal article" date="2020" name="mSystems">
        <title>Genome- and Community-Level Interaction Insights into Carbon Utilization and Element Cycling Functions of Hydrothermarchaeota in Hydrothermal Sediment.</title>
        <authorList>
            <person name="Zhou Z."/>
            <person name="Liu Y."/>
            <person name="Xu W."/>
            <person name="Pan J."/>
            <person name="Luo Z.H."/>
            <person name="Li M."/>
        </authorList>
    </citation>
    <scope>NUCLEOTIDE SEQUENCE [LARGE SCALE GENOMIC DNA]</scope>
    <source>
        <strain evidence="15">SpSt-479</strain>
    </source>
</reference>
<dbReference type="InterPro" id="IPR006674">
    <property type="entry name" value="HD_domain"/>
</dbReference>
<dbReference type="GO" id="GO:0003723">
    <property type="term" value="F:RNA binding"/>
    <property type="evidence" value="ECO:0007669"/>
    <property type="project" value="UniProtKB-KW"/>
</dbReference>
<keyword evidence="10 11" id="KW-0694">RNA-binding</keyword>
<dbReference type="Gene3D" id="3.30.460.10">
    <property type="entry name" value="Beta Polymerase, domain 2"/>
    <property type="match status" value="1"/>
</dbReference>
<evidence type="ECO:0000256" key="5">
    <source>
        <dbReference type="ARBA" id="ARBA00022723"/>
    </source>
</evidence>
<dbReference type="InterPro" id="IPR006675">
    <property type="entry name" value="HDIG_dom"/>
</dbReference>
<evidence type="ECO:0000256" key="4">
    <source>
        <dbReference type="ARBA" id="ARBA00022695"/>
    </source>
</evidence>
<keyword evidence="3" id="KW-0819">tRNA processing</keyword>
<dbReference type="Pfam" id="PF01966">
    <property type="entry name" value="HD"/>
    <property type="match status" value="1"/>
</dbReference>
<keyword evidence="7" id="KW-0692">RNA repair</keyword>
<feature type="domain" description="HD" evidence="13">
    <location>
        <begin position="258"/>
        <end position="351"/>
    </location>
</feature>